<accession>A0ABU3TC47</accession>
<reference evidence="2 3" key="1">
    <citation type="submission" date="2023-10" db="EMBL/GenBank/DDBJ databases">
        <title>Hymenobacter endophyticus sp. nov., an isolate from the leaf tissues of wheat.</title>
        <authorList>
            <person name="Dai Y."/>
        </authorList>
    </citation>
    <scope>NUCLEOTIDE SEQUENCE [LARGE SCALE GENOMIC DNA]</scope>
    <source>
        <strain evidence="2 3">ZK17L-C2</strain>
    </source>
</reference>
<protein>
    <submittedName>
        <fullName evidence="2">GNAT family N-acetyltransferase</fullName>
        <ecNumber evidence="2">2.3.1.-</ecNumber>
    </submittedName>
</protein>
<name>A0ABU3TC47_9BACT</name>
<organism evidence="2 3">
    <name type="scientific">Hymenobacter endophyticus</name>
    <dbReference type="NCBI Taxonomy" id="3076335"/>
    <lineage>
        <taxon>Bacteria</taxon>
        <taxon>Pseudomonadati</taxon>
        <taxon>Bacteroidota</taxon>
        <taxon>Cytophagia</taxon>
        <taxon>Cytophagales</taxon>
        <taxon>Hymenobacteraceae</taxon>
        <taxon>Hymenobacter</taxon>
    </lineage>
</organism>
<dbReference type="PANTHER" id="PTHR43451">
    <property type="entry name" value="ACETYLTRANSFERASE (GNAT) FAMILY PROTEIN"/>
    <property type="match status" value="1"/>
</dbReference>
<evidence type="ECO:0000313" key="2">
    <source>
        <dbReference type="EMBL" id="MDU0368943.1"/>
    </source>
</evidence>
<feature type="domain" description="N-acetyltransferase" evidence="1">
    <location>
        <begin position="1"/>
        <end position="156"/>
    </location>
</feature>
<dbReference type="Proteomes" id="UP001250698">
    <property type="component" value="Unassembled WGS sequence"/>
</dbReference>
<dbReference type="Pfam" id="PF13673">
    <property type="entry name" value="Acetyltransf_10"/>
    <property type="match status" value="1"/>
</dbReference>
<dbReference type="PANTHER" id="PTHR43451:SF1">
    <property type="entry name" value="ACETYLTRANSFERASE"/>
    <property type="match status" value="1"/>
</dbReference>
<gene>
    <name evidence="2" type="ORF">ROI90_00935</name>
</gene>
<dbReference type="RefSeq" id="WP_315996462.1">
    <property type="nucleotide sequence ID" value="NZ_JAWDJT010000001.1"/>
</dbReference>
<sequence>MLLRRATAADAPRIGQLFYDTITQVNCADYTAAQVAAWRGGWQNLPGWEAKIGSQHFLVAEDDATRPLSGFASLAADGYLDFLFVNTRHQRRGIAGQLLLALLDHATHLGLASLYTDASVTARPFFNHYGFTVEREQQMVVRGVELPNYRMVRSVPLSPASSSK</sequence>
<dbReference type="GO" id="GO:0016746">
    <property type="term" value="F:acyltransferase activity"/>
    <property type="evidence" value="ECO:0007669"/>
    <property type="project" value="UniProtKB-KW"/>
</dbReference>
<dbReference type="CDD" id="cd04301">
    <property type="entry name" value="NAT_SF"/>
    <property type="match status" value="1"/>
</dbReference>
<comment type="caution">
    <text evidence="2">The sequence shown here is derived from an EMBL/GenBank/DDBJ whole genome shotgun (WGS) entry which is preliminary data.</text>
</comment>
<dbReference type="InterPro" id="IPR016181">
    <property type="entry name" value="Acyl_CoA_acyltransferase"/>
</dbReference>
<evidence type="ECO:0000259" key="1">
    <source>
        <dbReference type="PROSITE" id="PS51186"/>
    </source>
</evidence>
<proteinExistence type="predicted"/>
<dbReference type="InterPro" id="IPR000182">
    <property type="entry name" value="GNAT_dom"/>
</dbReference>
<dbReference type="InterPro" id="IPR052564">
    <property type="entry name" value="N-acetyltrans/Recomb-assoc"/>
</dbReference>
<dbReference type="EC" id="2.3.1.-" evidence="2"/>
<dbReference type="SUPFAM" id="SSF55729">
    <property type="entry name" value="Acyl-CoA N-acyltransferases (Nat)"/>
    <property type="match status" value="1"/>
</dbReference>
<dbReference type="PROSITE" id="PS51186">
    <property type="entry name" value="GNAT"/>
    <property type="match status" value="1"/>
</dbReference>
<evidence type="ECO:0000313" key="3">
    <source>
        <dbReference type="Proteomes" id="UP001250698"/>
    </source>
</evidence>
<dbReference type="Gene3D" id="3.40.630.30">
    <property type="match status" value="1"/>
</dbReference>
<keyword evidence="2" id="KW-0808">Transferase</keyword>
<dbReference type="EMBL" id="JAWDJT010000001">
    <property type="protein sequence ID" value="MDU0368943.1"/>
    <property type="molecule type" value="Genomic_DNA"/>
</dbReference>
<keyword evidence="3" id="KW-1185">Reference proteome</keyword>
<keyword evidence="2" id="KW-0012">Acyltransferase</keyword>